<comment type="caution">
    <text evidence="1">The sequence shown here is derived from an EMBL/GenBank/DDBJ whole genome shotgun (WGS) entry which is preliminary data.</text>
</comment>
<dbReference type="Proteomes" id="UP001497535">
    <property type="component" value="Unassembled WGS sequence"/>
</dbReference>
<protein>
    <submittedName>
        <fullName evidence="1">Uncharacterized protein</fullName>
    </submittedName>
</protein>
<evidence type="ECO:0000313" key="2">
    <source>
        <dbReference type="Proteomes" id="UP001497535"/>
    </source>
</evidence>
<reference evidence="1" key="1">
    <citation type="submission" date="2023-11" db="EMBL/GenBank/DDBJ databases">
        <authorList>
            <person name="Poullet M."/>
        </authorList>
    </citation>
    <scope>NUCLEOTIDE SEQUENCE</scope>
    <source>
        <strain evidence="1">E1834</strain>
    </source>
</reference>
<proteinExistence type="predicted"/>
<accession>A0ACB1AZD2</accession>
<sequence>MGFSPFSKLKFNFRRKSNISSFKHCRMTDSRLNKLRELLESRNRILRSEAISMLTQYAPISSQQSIIYSWDQLFDIVAQCFRSSLWECRVASAELLAALLLSADNAFYEKFELLSKDKMKEYFDECATLIENLDLNKIISNYKMLVGFEEENDTLVDKNNSTDISLQHKKKQRQLIDLHLDMNSATGVSSSTFITDDEIATLSEIKNTNLTTTDSPIVSRRELYEEVVNNECPFVDTFSHNSLKFGQQKIKDEPSLDDVNEQESTLPLQFLKSFYEFFHSTLLRDLVSPKWQTRHGACLVLSKICNQANKWLFLYSSFLTKATTRLLQLFCLDRFCDFVTGSNVVAPVREAAAQALSFILLKLSDNDSLKIKNENYKEELEPFMFRVGSAILNQICNMLQITSEQNWHCRQGALLVAKYHFAVTAFSLPSDYKLFDLTLWALEHDPVDEIISSGSQAICSFFLAANSGIAKFNANILSKIRQETLPRIWGILQHPERLTQLREGVDSVLVDLLGLLEFWLSTDEEENQSTSQSLAQLSDSQVTLLVELLECSPQTCPTERNIKVMQCLCSIFKNDSLTITPDGKHIWTEKLLFQTLKRLYRCVIFCPPSSAEILLPTCHKTLSLLLEFFQRHMALTSNFNNLLGNDLSLNIGLWISCLMYDHKNPEIDVFLHNVDGSDSRRDFPKELLCGEELHFLERKQIDLVILERKAMAARWLAPLINTLFRWGCPIGQQPMFISVQLLFFPYLRSNSLYQKLGSALLAQEWSNVYQNSRHLGNFSSDNQSVPAPDILIKELYEQLSCNSNSNKLFDETTQLVSILTKECNDFKQYCLRKGVPASELLPLNQRLDQADDLRALSARYALIVELIEDTKLATRTYSSRINALFSSALINFMEQLPVQLTPLIKPLMDTIESENSSHIANCHLVNAFSSLIDRTSNRKPCPHSKILRQLMLGLGQCDQWSPKALKWNEQSVLHKIISLEQSESSVGGLFFNFI</sequence>
<dbReference type="EMBL" id="CAVMJV010000146">
    <property type="protein sequence ID" value="CAK5113453.1"/>
    <property type="molecule type" value="Genomic_DNA"/>
</dbReference>
<keyword evidence="2" id="KW-1185">Reference proteome</keyword>
<name>A0ACB1AZD2_MELEN</name>
<organism evidence="1 2">
    <name type="scientific">Meloidogyne enterolobii</name>
    <name type="common">Root-knot nematode worm</name>
    <name type="synonym">Meloidogyne mayaguensis</name>
    <dbReference type="NCBI Taxonomy" id="390850"/>
    <lineage>
        <taxon>Eukaryota</taxon>
        <taxon>Metazoa</taxon>
        <taxon>Ecdysozoa</taxon>
        <taxon>Nematoda</taxon>
        <taxon>Chromadorea</taxon>
        <taxon>Rhabditida</taxon>
        <taxon>Tylenchina</taxon>
        <taxon>Tylenchomorpha</taxon>
        <taxon>Tylenchoidea</taxon>
        <taxon>Meloidogynidae</taxon>
        <taxon>Meloidogyninae</taxon>
        <taxon>Meloidogyne</taxon>
    </lineage>
</organism>
<evidence type="ECO:0000313" key="1">
    <source>
        <dbReference type="EMBL" id="CAK5113453.1"/>
    </source>
</evidence>
<gene>
    <name evidence="1" type="ORF">MENTE1834_LOCUS45131</name>
</gene>